<organism evidence="1">
    <name type="scientific">Aegilops tauschii</name>
    <name type="common">Tausch's goatgrass</name>
    <name type="synonym">Aegilops squarrosa</name>
    <dbReference type="NCBI Taxonomy" id="37682"/>
    <lineage>
        <taxon>Eukaryota</taxon>
        <taxon>Viridiplantae</taxon>
        <taxon>Streptophyta</taxon>
        <taxon>Embryophyta</taxon>
        <taxon>Tracheophyta</taxon>
        <taxon>Spermatophyta</taxon>
        <taxon>Magnoliopsida</taxon>
        <taxon>Liliopsida</taxon>
        <taxon>Poales</taxon>
        <taxon>Poaceae</taxon>
        <taxon>BOP clade</taxon>
        <taxon>Pooideae</taxon>
        <taxon>Triticodae</taxon>
        <taxon>Triticeae</taxon>
        <taxon>Triticinae</taxon>
        <taxon>Aegilops</taxon>
    </lineage>
</organism>
<accession>M8B1S5</accession>
<dbReference type="InterPro" id="IPR050796">
    <property type="entry name" value="SCF_F-box_component"/>
</dbReference>
<evidence type="ECO:0008006" key="2">
    <source>
        <dbReference type="Google" id="ProtNLM"/>
    </source>
</evidence>
<evidence type="ECO:0000313" key="1">
    <source>
        <dbReference type="EnsemblPlants" id="EMT07540"/>
    </source>
</evidence>
<proteinExistence type="predicted"/>
<protein>
    <recommendedName>
        <fullName evidence="2">F-box associated domain-containing protein</fullName>
    </recommendedName>
</protein>
<reference evidence="1" key="1">
    <citation type="submission" date="2015-06" db="UniProtKB">
        <authorList>
            <consortium name="EnsemblPlants"/>
        </authorList>
    </citation>
    <scope>IDENTIFICATION</scope>
</reference>
<dbReference type="AlphaFoldDB" id="M8B1S5"/>
<dbReference type="PANTHER" id="PTHR31672:SF13">
    <property type="entry name" value="F-BOX PROTEIN CPR30-LIKE"/>
    <property type="match status" value="1"/>
</dbReference>
<dbReference type="EnsemblPlants" id="EMT07540">
    <property type="protein sequence ID" value="EMT07540"/>
    <property type="gene ID" value="F775_03118"/>
</dbReference>
<name>M8B1S5_AEGTA</name>
<dbReference type="PANTHER" id="PTHR31672">
    <property type="entry name" value="BNACNNG10540D PROTEIN"/>
    <property type="match status" value="1"/>
</dbReference>
<sequence>MDHPHSATHHQITQAPFVLTIHATLPEDLVIWEILVRLPVKYLMLYKRLFPSWDAATANVGVVRRHHELSRVEPLSMLIIPRKSSIQDDFEFSQDISFHHLHVENTLGTIWNNKGVGLMLEKVCPPGEKGIANKIFPTHCNGLVCIATNKDQIFMCNPATQELVALPRSTPDVRDIKEPSAALGFDVSRNQYVVASLHTGAFYWGTYAPHDPQESVLVRYSLSNRRFDVVPSPPRFTHRCEVDNLADLDNKLCYVNNNAEINFIVWQLDDDGTRQPQWSPRCSIKPLNEDLGVESFFPVWAGWGGIIVFVDYEKLYWCHERSGYMKELVDLVEEVDFERQRLHCDGDFYRSHIVPYMESLISIKMCNY</sequence>